<evidence type="ECO:0000313" key="3">
    <source>
        <dbReference type="Proteomes" id="UP000029585"/>
    </source>
</evidence>
<dbReference type="eggNOG" id="COG0772">
    <property type="taxonomic scope" value="Bacteria"/>
</dbReference>
<dbReference type="InterPro" id="IPR047928">
    <property type="entry name" value="Perm_prefix_1"/>
</dbReference>
<sequence>MNRDHVDRFCSRVCAHVRFSPDHAAITAELTAHLEDHAAALEARGFPSDVAVQQAVDAMGDPEEIGKELDKSHSPFLGWFQIWFRAAVWTLLLLSILTAAYSLLHSTSSLRLPSQAEAEWLQTHRSFPQVAGELEPQAVYQGADYRFSVERAILLDTHTGLRLDCLLRVSWRNPWLPPPNAGALLRAEDDRGNEYPQFQNRPFLTGRYLHGGPLPGASPLPVRYYELSICQVDPKAETITLLLDPFGAVEARLTIPLREEKAHG</sequence>
<protein>
    <submittedName>
        <fullName evidence="2">Uncharacterized protein</fullName>
    </submittedName>
</protein>
<gene>
    <name evidence="2" type="ORF">HMPREF9460_02544</name>
</gene>
<organism evidence="2 3">
    <name type="scientific">Flavonifractor plautii 1_3_50AFAA</name>
    <dbReference type="NCBI Taxonomy" id="742738"/>
    <lineage>
        <taxon>Bacteria</taxon>
        <taxon>Bacillati</taxon>
        <taxon>Bacillota</taxon>
        <taxon>Clostridia</taxon>
        <taxon>Eubacteriales</taxon>
        <taxon>Oscillospiraceae</taxon>
        <taxon>Flavonifractor</taxon>
    </lineage>
</organism>
<proteinExistence type="predicted"/>
<dbReference type="PATRIC" id="fig|742738.3.peg.2610"/>
<accession>A0A096B6Y1</accession>
<keyword evidence="1" id="KW-0812">Transmembrane</keyword>
<dbReference type="EMBL" id="ADLO01000080">
    <property type="protein sequence ID" value="KGF54736.1"/>
    <property type="molecule type" value="Genomic_DNA"/>
</dbReference>
<evidence type="ECO:0000313" key="2">
    <source>
        <dbReference type="EMBL" id="KGF54736.1"/>
    </source>
</evidence>
<dbReference type="RefSeq" id="WP_050001725.1">
    <property type="nucleotide sequence ID" value="NZ_KN174163.1"/>
</dbReference>
<feature type="transmembrane region" description="Helical" evidence="1">
    <location>
        <begin position="82"/>
        <end position="104"/>
    </location>
</feature>
<dbReference type="NCBIfam" id="NF038403">
    <property type="entry name" value="perm_prefix_1"/>
    <property type="match status" value="1"/>
</dbReference>
<comment type="caution">
    <text evidence="2">The sequence shown here is derived from an EMBL/GenBank/DDBJ whole genome shotgun (WGS) entry which is preliminary data.</text>
</comment>
<dbReference type="HOGENOM" id="CLU_1010855_0_0_9"/>
<dbReference type="AlphaFoldDB" id="A0A096B6Y1"/>
<name>A0A096B6Y1_FLAPL</name>
<evidence type="ECO:0000256" key="1">
    <source>
        <dbReference type="SAM" id="Phobius"/>
    </source>
</evidence>
<dbReference type="Proteomes" id="UP000029585">
    <property type="component" value="Unassembled WGS sequence"/>
</dbReference>
<keyword evidence="3" id="KW-1185">Reference proteome</keyword>
<reference evidence="2 3" key="1">
    <citation type="submission" date="2011-08" db="EMBL/GenBank/DDBJ databases">
        <title>The Genome Sequence of Clostridium orbiscindens 1_3_50AFAA.</title>
        <authorList>
            <consortium name="The Broad Institute Genome Sequencing Platform"/>
            <person name="Earl A."/>
            <person name="Ward D."/>
            <person name="Feldgarden M."/>
            <person name="Gevers D."/>
            <person name="Daigneault M."/>
            <person name="Strauss J."/>
            <person name="Allen-Vercoe E."/>
            <person name="Young S.K."/>
            <person name="Zeng Q."/>
            <person name="Gargeya S."/>
            <person name="Fitzgerald M."/>
            <person name="Haas B."/>
            <person name="Abouelleil A."/>
            <person name="Alvarado L."/>
            <person name="Arachchi H.M."/>
            <person name="Berlin A."/>
            <person name="Brown A."/>
            <person name="Chapman S.B."/>
            <person name="Chen Z."/>
            <person name="Dunbar C."/>
            <person name="Freedman E."/>
            <person name="Gearin G."/>
            <person name="Gellesch M."/>
            <person name="Goldberg J."/>
            <person name="Griggs A."/>
            <person name="Gujja S."/>
            <person name="Heiman D."/>
            <person name="Howarth C."/>
            <person name="Larson L."/>
            <person name="Lui A."/>
            <person name="MacDonald P.J.P."/>
            <person name="Montmayeur A."/>
            <person name="Murphy C."/>
            <person name="Neiman D."/>
            <person name="Pearson M."/>
            <person name="Priest M."/>
            <person name="Roberts A."/>
            <person name="Saif S."/>
            <person name="Shea T."/>
            <person name="Shenoy N."/>
            <person name="Sisk P."/>
            <person name="Stolte C."/>
            <person name="Sykes S."/>
            <person name="Wortman J."/>
            <person name="Nusbaum C."/>
            <person name="Birren B."/>
        </authorList>
    </citation>
    <scope>NUCLEOTIDE SEQUENCE [LARGE SCALE GENOMIC DNA]</scope>
    <source>
        <strain evidence="2 3">1_3_50AFAA</strain>
    </source>
</reference>
<keyword evidence="1" id="KW-1133">Transmembrane helix</keyword>
<keyword evidence="1" id="KW-0472">Membrane</keyword>